<evidence type="ECO:0000313" key="3">
    <source>
        <dbReference type="Proteomes" id="UP000507245"/>
    </source>
</evidence>
<gene>
    <name evidence="2" type="ORF">ORAREDHAP_LOCUS28590</name>
</gene>
<dbReference type="PANTHER" id="PTHR31973">
    <property type="entry name" value="POLYPROTEIN, PUTATIVE-RELATED"/>
    <property type="match status" value="1"/>
</dbReference>
<dbReference type="InterPro" id="IPR018289">
    <property type="entry name" value="MULE_transposase_dom"/>
</dbReference>
<dbReference type="EMBL" id="CAEKKB010000004">
    <property type="protein sequence ID" value="CAB4308747.1"/>
    <property type="molecule type" value="Genomic_DNA"/>
</dbReference>
<proteinExistence type="predicted"/>
<accession>A0A6J5X8B1</accession>
<dbReference type="Pfam" id="PF10551">
    <property type="entry name" value="MULE"/>
    <property type="match status" value="1"/>
</dbReference>
<dbReference type="Proteomes" id="UP000507245">
    <property type="component" value="Unassembled WGS sequence"/>
</dbReference>
<dbReference type="PANTHER" id="PTHR31973:SF199">
    <property type="entry name" value="SWIM-TYPE DOMAIN-CONTAINING PROTEIN"/>
    <property type="match status" value="1"/>
</dbReference>
<evidence type="ECO:0000259" key="1">
    <source>
        <dbReference type="Pfam" id="PF10551"/>
    </source>
</evidence>
<reference evidence="3" key="1">
    <citation type="journal article" date="2020" name="Genome Biol.">
        <title>Gamete binning: chromosome-level and haplotype-resolved genome assembly enabled by high-throughput single-cell sequencing of gamete genomes.</title>
        <authorList>
            <person name="Campoy J.A."/>
            <person name="Sun H."/>
            <person name="Goel M."/>
            <person name="Jiao W.-B."/>
            <person name="Folz-Donahue K."/>
            <person name="Wang N."/>
            <person name="Rubio M."/>
            <person name="Liu C."/>
            <person name="Kukat C."/>
            <person name="Ruiz D."/>
            <person name="Huettel B."/>
            <person name="Schneeberger K."/>
        </authorList>
    </citation>
    <scope>NUCLEOTIDE SEQUENCE [LARGE SCALE GENOMIC DNA]</scope>
    <source>
        <strain evidence="3">cv. Rojo Pasion</strain>
    </source>
</reference>
<feature type="domain" description="MULE transposase" evidence="1">
    <location>
        <begin position="3"/>
        <end position="77"/>
    </location>
</feature>
<name>A0A6J5X8B1_PRUAR</name>
<protein>
    <recommendedName>
        <fullName evidence="1">MULE transposase domain-containing protein</fullName>
    </recommendedName>
</protein>
<dbReference type="OrthoDB" id="1166497at2759"/>
<evidence type="ECO:0000313" key="2">
    <source>
        <dbReference type="EMBL" id="CAB4308747.1"/>
    </source>
</evidence>
<dbReference type="AlphaFoldDB" id="A0A6J5X8B1"/>
<keyword evidence="3" id="KW-1185">Reference proteome</keyword>
<organism evidence="2 3">
    <name type="scientific">Prunus armeniaca</name>
    <name type="common">Apricot</name>
    <name type="synonym">Armeniaca vulgaris</name>
    <dbReference type="NCBI Taxonomy" id="36596"/>
    <lineage>
        <taxon>Eukaryota</taxon>
        <taxon>Viridiplantae</taxon>
        <taxon>Streptophyta</taxon>
        <taxon>Embryophyta</taxon>
        <taxon>Tracheophyta</taxon>
        <taxon>Spermatophyta</taxon>
        <taxon>Magnoliopsida</taxon>
        <taxon>eudicotyledons</taxon>
        <taxon>Gunneridae</taxon>
        <taxon>Pentapetalae</taxon>
        <taxon>rosids</taxon>
        <taxon>fabids</taxon>
        <taxon>Rosales</taxon>
        <taxon>Rosaceae</taxon>
        <taxon>Amygdaloideae</taxon>
        <taxon>Amygdaleae</taxon>
        <taxon>Prunus</taxon>
    </lineage>
</organism>
<sequence length="81" mass="9130">MAGKLLVAVGIDANDNMYPIAYAIAELESKESWCWFLQLLIEDLGPVSEYGWTFISDQQKGLDKAFELVVLEASHRCHVIK</sequence>